<protein>
    <recommendedName>
        <fullName evidence="2">RING-type domain-containing protein</fullName>
    </recommendedName>
</protein>
<dbReference type="EMBL" id="KK100971">
    <property type="protein sequence ID" value="KIZ02818.1"/>
    <property type="molecule type" value="Genomic_DNA"/>
</dbReference>
<feature type="domain" description="RING-type" evidence="2">
    <location>
        <begin position="78"/>
        <end position="111"/>
    </location>
</feature>
<keyword evidence="4" id="KW-1185">Reference proteome</keyword>
<dbReference type="Proteomes" id="UP000054498">
    <property type="component" value="Unassembled WGS sequence"/>
</dbReference>
<dbReference type="GO" id="GO:0008270">
    <property type="term" value="F:zinc ion binding"/>
    <property type="evidence" value="ECO:0007669"/>
    <property type="project" value="UniProtKB-KW"/>
</dbReference>
<dbReference type="InterPro" id="IPR001841">
    <property type="entry name" value="Znf_RING"/>
</dbReference>
<reference evidence="3 4" key="1">
    <citation type="journal article" date="2013" name="BMC Genomics">
        <title>Reconstruction of the lipid metabolism for the microalga Monoraphidium neglectum from its genome sequence reveals characteristics suitable for biofuel production.</title>
        <authorList>
            <person name="Bogen C."/>
            <person name="Al-Dilaimi A."/>
            <person name="Albersmeier A."/>
            <person name="Wichmann J."/>
            <person name="Grundmann M."/>
            <person name="Rupp O."/>
            <person name="Lauersen K.J."/>
            <person name="Blifernez-Klassen O."/>
            <person name="Kalinowski J."/>
            <person name="Goesmann A."/>
            <person name="Mussgnug J.H."/>
            <person name="Kruse O."/>
        </authorList>
    </citation>
    <scope>NUCLEOTIDE SEQUENCE [LARGE SCALE GENOMIC DNA]</scope>
    <source>
        <strain evidence="3 4">SAG 48.87</strain>
    </source>
</reference>
<accession>A0A0D2JVL4</accession>
<evidence type="ECO:0000256" key="1">
    <source>
        <dbReference type="PROSITE-ProRule" id="PRU00175"/>
    </source>
</evidence>
<proteinExistence type="predicted"/>
<keyword evidence="1" id="KW-0479">Metal-binding</keyword>
<gene>
    <name evidence="3" type="ORF">MNEG_5140</name>
</gene>
<dbReference type="KEGG" id="mng:MNEG_5140"/>
<evidence type="ECO:0000313" key="4">
    <source>
        <dbReference type="Proteomes" id="UP000054498"/>
    </source>
</evidence>
<dbReference type="SUPFAM" id="SSF57850">
    <property type="entry name" value="RING/U-box"/>
    <property type="match status" value="1"/>
</dbReference>
<keyword evidence="1" id="KW-0862">Zinc</keyword>
<dbReference type="AlphaFoldDB" id="A0A0D2JVL4"/>
<dbReference type="RefSeq" id="XP_013901837.1">
    <property type="nucleotide sequence ID" value="XM_014046383.1"/>
</dbReference>
<dbReference type="GeneID" id="25738017"/>
<dbReference type="STRING" id="145388.A0A0D2JVL4"/>
<evidence type="ECO:0000313" key="3">
    <source>
        <dbReference type="EMBL" id="KIZ02818.1"/>
    </source>
</evidence>
<name>A0A0D2JVL4_9CHLO</name>
<dbReference type="OrthoDB" id="5855668at2759"/>
<dbReference type="Pfam" id="PF13920">
    <property type="entry name" value="zf-C3HC4_3"/>
    <property type="match status" value="1"/>
</dbReference>
<dbReference type="InterPro" id="IPR013083">
    <property type="entry name" value="Znf_RING/FYVE/PHD"/>
</dbReference>
<evidence type="ECO:0000259" key="2">
    <source>
        <dbReference type="PROSITE" id="PS50089"/>
    </source>
</evidence>
<sequence>MADADELRRELAGQQRVLDAQRGYILAQGDGGAAAGHGGCAGLGKHDGAGAAGAAAAPAGAGLQPLEASEGQSAADECEVCCSRRRDTALGCGHVTCARCSVLCADCPFCRTAVTQRLRIWL</sequence>
<organism evidence="3 4">
    <name type="scientific">Monoraphidium neglectum</name>
    <dbReference type="NCBI Taxonomy" id="145388"/>
    <lineage>
        <taxon>Eukaryota</taxon>
        <taxon>Viridiplantae</taxon>
        <taxon>Chlorophyta</taxon>
        <taxon>core chlorophytes</taxon>
        <taxon>Chlorophyceae</taxon>
        <taxon>CS clade</taxon>
        <taxon>Sphaeropleales</taxon>
        <taxon>Selenastraceae</taxon>
        <taxon>Monoraphidium</taxon>
    </lineage>
</organism>
<dbReference type="Gene3D" id="3.30.40.10">
    <property type="entry name" value="Zinc/RING finger domain, C3HC4 (zinc finger)"/>
    <property type="match status" value="1"/>
</dbReference>
<keyword evidence="1" id="KW-0863">Zinc-finger</keyword>
<dbReference type="PROSITE" id="PS50089">
    <property type="entry name" value="ZF_RING_2"/>
    <property type="match status" value="1"/>
</dbReference>